<comment type="function">
    <text evidence="1">Responsible for the formation of the pyrimidine heterocycle in the thiamine biosynthesis pathway. Catalyzes the formation of hydroxymethylpyrimidine phosphate (HMP-P) from histidine and pyridoxal phosphate (PLP). The protein uses PLP and the active site histidine to form HMP-P, generating an inactive enzyme. The enzyme can only undergo a single turnover, which suggests it is a suicide enzyme.</text>
</comment>
<keyword evidence="15" id="KW-1185">Reference proteome</keyword>
<proteinExistence type="inferred from homology"/>
<evidence type="ECO:0000313" key="15">
    <source>
        <dbReference type="Proteomes" id="UP000243904"/>
    </source>
</evidence>
<organism evidence="14 15">
    <name type="scientific">Bradyrhizobium canariense</name>
    <dbReference type="NCBI Taxonomy" id="255045"/>
    <lineage>
        <taxon>Bacteria</taxon>
        <taxon>Pseudomonadati</taxon>
        <taxon>Pseudomonadota</taxon>
        <taxon>Alphaproteobacteria</taxon>
        <taxon>Hyphomicrobiales</taxon>
        <taxon>Nitrobacteraceae</taxon>
        <taxon>Bradyrhizobium</taxon>
    </lineage>
</organism>
<dbReference type="GO" id="GO:0046872">
    <property type="term" value="F:metal ion binding"/>
    <property type="evidence" value="ECO:0007669"/>
    <property type="project" value="UniProtKB-KW"/>
</dbReference>
<dbReference type="PROSITE" id="PS51318">
    <property type="entry name" value="TAT"/>
    <property type="match status" value="1"/>
</dbReference>
<evidence type="ECO:0000256" key="9">
    <source>
        <dbReference type="ARBA" id="ARBA00023004"/>
    </source>
</evidence>
<dbReference type="PANTHER" id="PTHR31528:SF1">
    <property type="entry name" value="4-AMINO-5-HYDROXYMETHYL-2-METHYLPYRIMIDINE PHOSPHATE SYNTHASE THI11-RELATED"/>
    <property type="match status" value="1"/>
</dbReference>
<comment type="similarity">
    <text evidence="3">Belongs to the NMT1/THI5 family.</text>
</comment>
<accession>A0A1H2B7F1</accession>
<comment type="catalytic activity">
    <reaction evidence="11">
        <text>N(6)-(pyridoxal phosphate)-L-lysyl-[4-amino-5-hydroxymethyl-2-methylpyrimidine phosphate synthase] + L-histidyl-[4-amino-5-hydroxymethyl-2-methylpyrimidine phosphate synthase] + 2 Fe(3+) + 4 H2O = L-lysyl-[4-amino-5-hydroxymethyl-2-methylpyrimidine phosphate synthase] + (2S)-2-amino-5-hydroxy-4-oxopentanoyl-[4-amino-5-hydroxymethyl-2-methylpyrimidine phosphate synthase] + 4-amino-2-methyl-5-(phosphooxymethyl)pyrimidine + 3-oxopropanoate + 2 Fe(2+) + 2 H(+)</text>
        <dbReference type="Rhea" id="RHEA:65756"/>
        <dbReference type="Rhea" id="RHEA-COMP:16892"/>
        <dbReference type="Rhea" id="RHEA-COMP:16893"/>
        <dbReference type="Rhea" id="RHEA-COMP:16894"/>
        <dbReference type="Rhea" id="RHEA-COMP:16895"/>
        <dbReference type="ChEBI" id="CHEBI:15377"/>
        <dbReference type="ChEBI" id="CHEBI:15378"/>
        <dbReference type="ChEBI" id="CHEBI:29033"/>
        <dbReference type="ChEBI" id="CHEBI:29034"/>
        <dbReference type="ChEBI" id="CHEBI:29969"/>
        <dbReference type="ChEBI" id="CHEBI:29979"/>
        <dbReference type="ChEBI" id="CHEBI:33190"/>
        <dbReference type="ChEBI" id="CHEBI:58354"/>
        <dbReference type="ChEBI" id="CHEBI:143915"/>
        <dbReference type="ChEBI" id="CHEBI:157692"/>
    </reaction>
    <physiologicalReaction direction="left-to-right" evidence="11">
        <dbReference type="Rhea" id="RHEA:65757"/>
    </physiologicalReaction>
</comment>
<evidence type="ECO:0000259" key="13">
    <source>
        <dbReference type="Pfam" id="PF09084"/>
    </source>
</evidence>
<evidence type="ECO:0000256" key="1">
    <source>
        <dbReference type="ARBA" id="ARBA00003469"/>
    </source>
</evidence>
<reference evidence="15" key="1">
    <citation type="submission" date="2016-10" db="EMBL/GenBank/DDBJ databases">
        <authorList>
            <person name="Varghese N."/>
            <person name="Submissions S."/>
        </authorList>
    </citation>
    <scope>NUCLEOTIDE SEQUENCE [LARGE SCALE GENOMIC DNA]</scope>
    <source>
        <strain evidence="15">GAS369</strain>
    </source>
</reference>
<keyword evidence="5" id="KW-0808">Transferase</keyword>
<dbReference type="InterPro" id="IPR006311">
    <property type="entry name" value="TAT_signal"/>
</dbReference>
<dbReference type="RefSeq" id="WP_146690477.1">
    <property type="nucleotide sequence ID" value="NZ_LT629750.1"/>
</dbReference>
<dbReference type="InterPro" id="IPR027939">
    <property type="entry name" value="NMT1/THI5"/>
</dbReference>
<protein>
    <recommendedName>
        <fullName evidence="10">Thiamine pyrimidine synthase</fullName>
    </recommendedName>
</protein>
<dbReference type="GO" id="GO:0009228">
    <property type="term" value="P:thiamine biosynthetic process"/>
    <property type="evidence" value="ECO:0007669"/>
    <property type="project" value="UniProtKB-KW"/>
</dbReference>
<evidence type="ECO:0000256" key="6">
    <source>
        <dbReference type="ARBA" id="ARBA00022723"/>
    </source>
</evidence>
<dbReference type="AlphaFoldDB" id="A0A1H2B7F1"/>
<dbReference type="GO" id="GO:0016740">
    <property type="term" value="F:transferase activity"/>
    <property type="evidence" value="ECO:0007669"/>
    <property type="project" value="UniProtKB-KW"/>
</dbReference>
<evidence type="ECO:0000313" key="14">
    <source>
        <dbReference type="EMBL" id="SDT54123.1"/>
    </source>
</evidence>
<evidence type="ECO:0000256" key="11">
    <source>
        <dbReference type="ARBA" id="ARBA00048179"/>
    </source>
</evidence>
<comment type="subunit">
    <text evidence="4">Homodimer.</text>
</comment>
<evidence type="ECO:0000256" key="3">
    <source>
        <dbReference type="ARBA" id="ARBA00009406"/>
    </source>
</evidence>
<dbReference type="Pfam" id="PF09084">
    <property type="entry name" value="NMT1"/>
    <property type="match status" value="1"/>
</dbReference>
<evidence type="ECO:0000256" key="5">
    <source>
        <dbReference type="ARBA" id="ARBA00022679"/>
    </source>
</evidence>
<evidence type="ECO:0000256" key="4">
    <source>
        <dbReference type="ARBA" id="ARBA00011738"/>
    </source>
</evidence>
<feature type="domain" description="SsuA/THI5-like" evidence="13">
    <location>
        <begin position="44"/>
        <end position="260"/>
    </location>
</feature>
<name>A0A1H2B7F1_9BRAD</name>
<sequence length="341" mass="36575">MTTDVRRRHLLGAALATAAVAISSRPVFAQSRKQVKFLFDVLPNPKHALFYPAAKKGFFAAQGLDVTIESSKGSADVIQNVASGAAQFGFADASAAVLGRTRDLPVTLVAMVHYKTLMSIITRVPSGIDKPADLVGKKIASTSGDAVRMVMPAFAKMNGFDGEKVNFLTVNQPAKASMLMAGQVDGVCDYLSALPIYREAGKAIGLELKAISYAEYGLDIYSNGIIVHDDLLRSDPALVKSFVRAIAQGLEFATRQRDEAVQIFREYQPQYSEAVTREGLDIVAEYLLVPEVFTGGLGSMSADKMDRTIKTTVEAYGLSKAPAAASVYTNAMLPGIFPHKA</sequence>
<comment type="pathway">
    <text evidence="2">Cofactor biosynthesis; thiamine diphosphate biosynthesis.</text>
</comment>
<dbReference type="Proteomes" id="UP000243904">
    <property type="component" value="Chromosome I"/>
</dbReference>
<dbReference type="InterPro" id="IPR015168">
    <property type="entry name" value="SsuA/THI5"/>
</dbReference>
<dbReference type="PANTHER" id="PTHR31528">
    <property type="entry name" value="4-AMINO-5-HYDROXYMETHYL-2-METHYLPYRIMIDINE PHOSPHATE SYNTHASE THI11-RELATED"/>
    <property type="match status" value="1"/>
</dbReference>
<gene>
    <name evidence="14" type="ORF">SAMN05444158_6872</name>
</gene>
<dbReference type="SUPFAM" id="SSF53850">
    <property type="entry name" value="Periplasmic binding protein-like II"/>
    <property type="match status" value="1"/>
</dbReference>
<keyword evidence="6" id="KW-0479">Metal-binding</keyword>
<keyword evidence="9" id="KW-0408">Iron</keyword>
<evidence type="ECO:0000256" key="2">
    <source>
        <dbReference type="ARBA" id="ARBA00004948"/>
    </source>
</evidence>
<evidence type="ECO:0000256" key="12">
    <source>
        <dbReference type="SAM" id="SignalP"/>
    </source>
</evidence>
<feature type="chain" id="PRO_5009269607" description="Thiamine pyrimidine synthase" evidence="12">
    <location>
        <begin position="30"/>
        <end position="341"/>
    </location>
</feature>
<dbReference type="EMBL" id="LT629750">
    <property type="protein sequence ID" value="SDT54123.1"/>
    <property type="molecule type" value="Genomic_DNA"/>
</dbReference>
<evidence type="ECO:0000256" key="10">
    <source>
        <dbReference type="ARBA" id="ARBA00033171"/>
    </source>
</evidence>
<evidence type="ECO:0000256" key="8">
    <source>
        <dbReference type="ARBA" id="ARBA00022977"/>
    </source>
</evidence>
<keyword evidence="8" id="KW-0784">Thiamine biosynthesis</keyword>
<keyword evidence="12" id="KW-0732">Signal</keyword>
<dbReference type="Gene3D" id="3.40.190.10">
    <property type="entry name" value="Periplasmic binding protein-like II"/>
    <property type="match status" value="2"/>
</dbReference>
<evidence type="ECO:0000256" key="7">
    <source>
        <dbReference type="ARBA" id="ARBA00022898"/>
    </source>
</evidence>
<keyword evidence="7" id="KW-0663">Pyridoxal phosphate</keyword>
<feature type="signal peptide" evidence="12">
    <location>
        <begin position="1"/>
        <end position="29"/>
    </location>
</feature>